<keyword evidence="5" id="KW-0176">Collagen</keyword>
<keyword evidence="2" id="KW-0732">Signal</keyword>
<gene>
    <name evidence="5" type="ORF">BECKMB1821G_GA0114241_11462</name>
    <name evidence="6" type="ORF">BECKMB1821H_GA0114242_100759</name>
    <name evidence="4" type="ORF">BECKMB1821I_GA0114274_1001133</name>
</gene>
<sequence>MKTKNPSYRKNMVLAILFSSFGTTLPVDAAENTTTFEATLGGWSVIEDTSIFNWARRAGGTPSSYTGPSGAYAGEYYLYLETSYGNTPDKIAYLQSSDFEETVSRMTFYYHMYGNQMGSLGVETFDGRAWNPVWSVTGQQHTRYSSPWIQARIDLSKQTVRKIRFKGTTGSGYRGDVAIDQVTVVTGEASETPVSASPWSKSGKNIYYADPDGGNVGIGTKAPTADLSVLGNLSRALTGHIMVAAGSRAVTGEETLFTEELRVGDSFMIGEAVFIVAEIESNTALTLNAPAKARALNAKAYTDSDLLSVQTGAEKQALVIDRTGNVGIGMATPKAKLDVAGGIKVGSETVCDAGKAGTLRYNNTGKEVEVCDGSAWKRPEGPRGPKGDKGDTGATGPRGLQGEQGPAGSQGEQGLAGAMGPRGPKGEPGETGPQGERGSAGPQGLQGEQGPTGEKGEVDTDTLDKIYPVGSIYINAINPANPATLLGFGTWTAFGAGRVIIGHDAGDTDFDTAEEIGGEKTHQLSIEEMPSHTHVVGAYAAYDAGSGQISGGDYVGLDASVDTYSTGGNQSHNNLQPYIVVHIWKRTD</sequence>
<organism evidence="5">
    <name type="scientific">Candidatus Kentrum sp. MB</name>
    <dbReference type="NCBI Taxonomy" id="2138164"/>
    <lineage>
        <taxon>Bacteria</taxon>
        <taxon>Pseudomonadati</taxon>
        <taxon>Pseudomonadota</taxon>
        <taxon>Gammaproteobacteria</taxon>
        <taxon>Candidatus Kentrum</taxon>
    </lineage>
</organism>
<evidence type="ECO:0000313" key="6">
    <source>
        <dbReference type="EMBL" id="VFK74640.1"/>
    </source>
</evidence>
<feature type="compositionally biased region" description="Basic and acidic residues" evidence="1">
    <location>
        <begin position="375"/>
        <end position="391"/>
    </location>
</feature>
<dbReference type="EMBL" id="CAADFO010000146">
    <property type="protein sequence ID" value="VFK33269.1"/>
    <property type="molecule type" value="Genomic_DNA"/>
</dbReference>
<feature type="signal peptide" evidence="2">
    <location>
        <begin position="1"/>
        <end position="29"/>
    </location>
</feature>
<dbReference type="InterPro" id="IPR051560">
    <property type="entry name" value="MAM_domain-containing"/>
</dbReference>
<dbReference type="SUPFAM" id="SSF88874">
    <property type="entry name" value="Receptor-binding domain of short tail fibre protein gp12"/>
    <property type="match status" value="1"/>
</dbReference>
<name>A0A450XVF7_9GAMM</name>
<dbReference type="PANTHER" id="PTHR23282:SF101">
    <property type="entry name" value="MAM DOMAIN-CONTAINING PROTEIN"/>
    <property type="match status" value="1"/>
</dbReference>
<dbReference type="AlphaFoldDB" id="A0A450XVF7"/>
<dbReference type="CDD" id="cd22641">
    <property type="entry name" value="C24-like"/>
    <property type="match status" value="1"/>
</dbReference>
<dbReference type="InterPro" id="IPR008160">
    <property type="entry name" value="Collagen"/>
</dbReference>
<accession>A0A450XVF7</accession>
<dbReference type="GO" id="GO:0016020">
    <property type="term" value="C:membrane"/>
    <property type="evidence" value="ECO:0007669"/>
    <property type="project" value="InterPro"/>
</dbReference>
<dbReference type="InterPro" id="IPR053827">
    <property type="entry name" value="Gp10_C"/>
</dbReference>
<protein>
    <submittedName>
        <fullName evidence="5">Collagen triple helix repeat-containing protein</fullName>
    </submittedName>
</protein>
<feature type="domain" description="MAM" evidence="3">
    <location>
        <begin position="32"/>
        <end position="191"/>
    </location>
</feature>
<dbReference type="Pfam" id="PF21939">
    <property type="entry name" value="Gp10_C"/>
    <property type="match status" value="1"/>
</dbReference>
<dbReference type="Gene3D" id="2.60.120.200">
    <property type="match status" value="1"/>
</dbReference>
<dbReference type="PANTHER" id="PTHR23282">
    <property type="entry name" value="APICAL ENDOSOMAL GLYCOPROTEIN PRECURSOR"/>
    <property type="match status" value="1"/>
</dbReference>
<evidence type="ECO:0000259" key="3">
    <source>
        <dbReference type="PROSITE" id="PS50060"/>
    </source>
</evidence>
<dbReference type="SMART" id="SM00137">
    <property type="entry name" value="MAM"/>
    <property type="match status" value="1"/>
</dbReference>
<dbReference type="InterPro" id="IPR000998">
    <property type="entry name" value="MAM_dom"/>
</dbReference>
<dbReference type="EMBL" id="CAADGH010000007">
    <property type="protein sequence ID" value="VFK74640.1"/>
    <property type="molecule type" value="Genomic_DNA"/>
</dbReference>
<evidence type="ECO:0000256" key="1">
    <source>
        <dbReference type="SAM" id="MobiDB-lite"/>
    </source>
</evidence>
<dbReference type="Gene3D" id="1.20.5.320">
    <property type="entry name" value="6-Phosphogluconate Dehydrogenase, domain 3"/>
    <property type="match status" value="1"/>
</dbReference>
<dbReference type="EMBL" id="CAADFQ010000001">
    <property type="protein sequence ID" value="VFK26816.1"/>
    <property type="molecule type" value="Genomic_DNA"/>
</dbReference>
<reference evidence="5" key="1">
    <citation type="submission" date="2019-02" db="EMBL/GenBank/DDBJ databases">
        <authorList>
            <person name="Gruber-Vodicka R. H."/>
            <person name="Seah K. B. B."/>
        </authorList>
    </citation>
    <scope>NUCLEOTIDE SEQUENCE</scope>
    <source>
        <strain evidence="5">BECK_BZ197</strain>
        <strain evidence="6">BECK_BZ198</strain>
        <strain evidence="4">BECK_BZ199</strain>
    </source>
</reference>
<dbReference type="InterPro" id="IPR013320">
    <property type="entry name" value="ConA-like_dom_sf"/>
</dbReference>
<feature type="chain" id="PRO_5033432686" evidence="2">
    <location>
        <begin position="30"/>
        <end position="588"/>
    </location>
</feature>
<proteinExistence type="predicted"/>
<dbReference type="Pfam" id="PF01391">
    <property type="entry name" value="Collagen"/>
    <property type="match status" value="1"/>
</dbReference>
<dbReference type="Pfam" id="PF00629">
    <property type="entry name" value="MAM"/>
    <property type="match status" value="1"/>
</dbReference>
<evidence type="ECO:0000256" key="2">
    <source>
        <dbReference type="SAM" id="SignalP"/>
    </source>
</evidence>
<dbReference type="SUPFAM" id="SSF49899">
    <property type="entry name" value="Concanavalin A-like lectins/glucanases"/>
    <property type="match status" value="1"/>
</dbReference>
<dbReference type="PROSITE" id="PS50060">
    <property type="entry name" value="MAM_2"/>
    <property type="match status" value="1"/>
</dbReference>
<dbReference type="CDD" id="cd06263">
    <property type="entry name" value="MAM"/>
    <property type="match status" value="1"/>
</dbReference>
<evidence type="ECO:0000313" key="4">
    <source>
        <dbReference type="EMBL" id="VFK26816.1"/>
    </source>
</evidence>
<feature type="region of interest" description="Disordered" evidence="1">
    <location>
        <begin position="372"/>
        <end position="459"/>
    </location>
</feature>
<evidence type="ECO:0000313" key="5">
    <source>
        <dbReference type="EMBL" id="VFK33269.1"/>
    </source>
</evidence>